<sequence length="314" mass="37025">MYYNLNGIPTNKVIDDDFWIKSKNSHYVFKKSDLITDIESLCIQLHNYIADKLISSSQKNYSMLSSVPLWIVKGGMCSEVKISKEDYEKFVNRKKNDQNFNKLLYFYDFTNLVSSLQNAVTLVKQLTGEFYKEFNEIDFPNIKKNICRSDIEYISGSPVINLFSLLNNIFISMYGLLDYTTKVFYEVRNIENNFINYPNLKSSSVYFKNWEKHINSLETKGTIFESSEIIQIITSIRNEIVNNISFSTAPKVFFSYENNQLIEKYILLPDFNNGTVKFYKNRKYFYHQNNKLNEILPGLVVELWQRIKNTLEKM</sequence>
<evidence type="ECO:0000313" key="2">
    <source>
        <dbReference type="Proteomes" id="UP000831290"/>
    </source>
</evidence>
<protein>
    <submittedName>
        <fullName evidence="1">Uncharacterized protein</fullName>
    </submittedName>
</protein>
<dbReference type="EMBL" id="CP094358">
    <property type="protein sequence ID" value="UOB18251.1"/>
    <property type="molecule type" value="Genomic_DNA"/>
</dbReference>
<evidence type="ECO:0000313" key="1">
    <source>
        <dbReference type="EMBL" id="UOB18251.1"/>
    </source>
</evidence>
<accession>A0A9E7CTK9</accession>
<organism evidence="1 2">
    <name type="scientific">Abyssalbus ytuae</name>
    <dbReference type="NCBI Taxonomy" id="2926907"/>
    <lineage>
        <taxon>Bacteria</taxon>
        <taxon>Pseudomonadati</taxon>
        <taxon>Bacteroidota</taxon>
        <taxon>Flavobacteriia</taxon>
        <taxon>Flavobacteriales</taxon>
        <taxon>Flavobacteriaceae</taxon>
        <taxon>Abyssalbus</taxon>
    </lineage>
</organism>
<gene>
    <name evidence="1" type="ORF">MQE35_02885</name>
</gene>
<proteinExistence type="predicted"/>
<dbReference type="RefSeq" id="WP_255844333.1">
    <property type="nucleotide sequence ID" value="NZ_CP094358.1"/>
</dbReference>
<keyword evidence="2" id="KW-1185">Reference proteome</keyword>
<dbReference type="Proteomes" id="UP000831290">
    <property type="component" value="Chromosome"/>
</dbReference>
<dbReference type="KEGG" id="fbm:MQE35_02885"/>
<reference evidence="1" key="1">
    <citation type="submission" date="2022-03" db="EMBL/GenBank/DDBJ databases">
        <title>Description of Abyssus ytuae gen. nov., sp. nov., a novel member of the family Flavobacteriaceae isolated from the sediment of Mariana Trench.</title>
        <authorList>
            <person name="Zhang J."/>
            <person name="Xu X."/>
        </authorList>
    </citation>
    <scope>NUCLEOTIDE SEQUENCE</scope>
    <source>
        <strain evidence="1">MT3330</strain>
    </source>
</reference>
<name>A0A9E7CTK9_9FLAO</name>
<dbReference type="AlphaFoldDB" id="A0A9E7CTK9"/>